<dbReference type="EMBL" id="LGTL01000001">
    <property type="protein sequence ID" value="KPA86504.1"/>
    <property type="molecule type" value="Genomic_DNA"/>
</dbReference>
<proteinExistence type="predicted"/>
<dbReference type="OrthoDB" id="272182at2759"/>
<keyword evidence="4" id="KW-1185">Reference proteome</keyword>
<evidence type="ECO:0000313" key="4">
    <source>
        <dbReference type="Proteomes" id="UP000037923"/>
    </source>
</evidence>
<evidence type="ECO:0000256" key="1">
    <source>
        <dbReference type="SAM" id="MobiDB-lite"/>
    </source>
</evidence>
<feature type="region of interest" description="Disordered" evidence="1">
    <location>
        <begin position="260"/>
        <end position="308"/>
    </location>
</feature>
<feature type="transmembrane region" description="Helical" evidence="2">
    <location>
        <begin position="63"/>
        <end position="84"/>
    </location>
</feature>
<evidence type="ECO:0000313" key="3">
    <source>
        <dbReference type="EMBL" id="KPA86504.1"/>
    </source>
</evidence>
<sequence length="308" mass="33960">MFNSARLFVLSALYYFGFTYAAYTALKQRVAFVEVAEPTGLSSNGQAPHRNPTVRIGIPALKLMIMLTSMALLSVVGAEWFPLFTEMRVIFMYTLLFSPPFTQHEMYDQLFAPLLIRGGTFVLSLQTSNFLSRKVPLFVVRCCVDVGIAAMNYAQRRHAVDEDAVRDVVSGLVFSKRALHQVADLSREADGATYAEIARESNFAVGVFTSRVKRALLNEHAADEVDGGVPTGRVVWNVDSLFSQGIPVVTASSATFSADPPVSGGGADGLVDSNYRERDFQGSREAEAHRDGRSRRDKSKKHKLFGLF</sequence>
<dbReference type="GeneID" id="26900949"/>
<gene>
    <name evidence="3" type="ORF">ABB37_00652</name>
</gene>
<feature type="compositionally biased region" description="Basic residues" evidence="1">
    <location>
        <begin position="292"/>
        <end position="308"/>
    </location>
</feature>
<comment type="caution">
    <text evidence="3">The sequence shown here is derived from an EMBL/GenBank/DDBJ whole genome shotgun (WGS) entry which is preliminary data.</text>
</comment>
<dbReference type="OMA" id="LKLMIML"/>
<evidence type="ECO:0000256" key="2">
    <source>
        <dbReference type="SAM" id="Phobius"/>
    </source>
</evidence>
<name>A0A0N0VHS6_LEPPY</name>
<keyword evidence="2" id="KW-0812">Transmembrane</keyword>
<keyword evidence="2" id="KW-0472">Membrane</keyword>
<dbReference type="RefSeq" id="XP_015664943.1">
    <property type="nucleotide sequence ID" value="XM_015796935.1"/>
</dbReference>
<feature type="transmembrane region" description="Helical" evidence="2">
    <location>
        <begin position="7"/>
        <end position="26"/>
    </location>
</feature>
<dbReference type="VEuPathDB" id="TriTrypDB:LpyrH10_01_6520"/>
<accession>A0A0N0VHS6</accession>
<protein>
    <submittedName>
        <fullName evidence="3">Uncharacterized protein</fullName>
    </submittedName>
</protein>
<reference evidence="3 4" key="1">
    <citation type="submission" date="2015-07" db="EMBL/GenBank/DDBJ databases">
        <title>High-quality genome of monoxenous trypanosomatid Leptomonas pyrrhocoris.</title>
        <authorList>
            <person name="Flegontov P."/>
            <person name="Butenko A."/>
            <person name="Firsov S."/>
            <person name="Vlcek C."/>
            <person name="Logacheva M.D."/>
            <person name="Field M."/>
            <person name="Filatov D."/>
            <person name="Flegontova O."/>
            <person name="Gerasimov E."/>
            <person name="Jackson A.P."/>
            <person name="Kelly S."/>
            <person name="Opperdoes F."/>
            <person name="O'Reilly A."/>
            <person name="Votypka J."/>
            <person name="Yurchenko V."/>
            <person name="Lukes J."/>
        </authorList>
    </citation>
    <scope>NUCLEOTIDE SEQUENCE [LARGE SCALE GENOMIC DNA]</scope>
    <source>
        <strain evidence="3">H10</strain>
    </source>
</reference>
<feature type="compositionally biased region" description="Basic and acidic residues" evidence="1">
    <location>
        <begin position="274"/>
        <end position="291"/>
    </location>
</feature>
<dbReference type="AlphaFoldDB" id="A0A0N0VHS6"/>
<dbReference type="Proteomes" id="UP000037923">
    <property type="component" value="Unassembled WGS sequence"/>
</dbReference>
<organism evidence="3 4">
    <name type="scientific">Leptomonas pyrrhocoris</name>
    <name type="common">Firebug parasite</name>
    <dbReference type="NCBI Taxonomy" id="157538"/>
    <lineage>
        <taxon>Eukaryota</taxon>
        <taxon>Discoba</taxon>
        <taxon>Euglenozoa</taxon>
        <taxon>Kinetoplastea</taxon>
        <taxon>Metakinetoplastina</taxon>
        <taxon>Trypanosomatida</taxon>
        <taxon>Trypanosomatidae</taxon>
        <taxon>Leishmaniinae</taxon>
        <taxon>Leptomonas</taxon>
    </lineage>
</organism>
<keyword evidence="2" id="KW-1133">Transmembrane helix</keyword>